<feature type="domain" description="Proline dehydrogenase" evidence="6">
    <location>
        <begin position="364"/>
        <end position="574"/>
    </location>
</feature>
<dbReference type="EC" id="1.5.5.2" evidence="2 5"/>
<dbReference type="InterPro" id="IPR029041">
    <property type="entry name" value="FAD-linked_oxidoreductase-like"/>
</dbReference>
<evidence type="ECO:0000259" key="6">
    <source>
        <dbReference type="Pfam" id="PF01619"/>
    </source>
</evidence>
<evidence type="ECO:0000256" key="2">
    <source>
        <dbReference type="ARBA" id="ARBA00012695"/>
    </source>
</evidence>
<protein>
    <recommendedName>
        <fullName evidence="2 5">Proline dehydrogenase</fullName>
        <ecNumber evidence="2 5">1.5.5.2</ecNumber>
    </recommendedName>
</protein>
<reference evidence="7 8" key="1">
    <citation type="journal article" date="2020" name="bioRxiv">
        <title>Metabolic contributions of an alphaproteobacterial endosymbiont in the apicomplexan Cardiosporidium cionae.</title>
        <authorList>
            <person name="Hunter E.S."/>
            <person name="Paight C.J."/>
            <person name="Lane C.E."/>
        </authorList>
    </citation>
    <scope>NUCLEOTIDE SEQUENCE [LARGE SCALE GENOMIC DNA]</scope>
    <source>
        <strain evidence="7">ESH_2018</strain>
    </source>
</reference>
<dbReference type="InterPro" id="IPR002872">
    <property type="entry name" value="Proline_DH_dom"/>
</dbReference>
<evidence type="ECO:0000256" key="3">
    <source>
        <dbReference type="ARBA" id="ARBA00023002"/>
    </source>
</evidence>
<comment type="cofactor">
    <cofactor evidence="5">
        <name>FAD</name>
        <dbReference type="ChEBI" id="CHEBI:57692"/>
    </cofactor>
</comment>
<sequence length="605" mass="69230">MNNLSVRHVAGSFSSAASFYPERSCSQMFFRSFSRFVGFSASPIRPLCGCLRFQRAPFSQYILFSKHFSPTPLVNSFAIYSRRSVSTSTTDVSSVRRLLNFDLEISASKKSLPQLLRAVGVLAVCRFKPIVVHAEMLLNLCKRLLGQNITLSFIRGSVFKHFCGGERMEQLKPVISSLETEGVGSVLAYSAEDDLSEMLKNSPNPDFLVWDYHSERLKESARAASAQQFGFIAIKLTAIISPLDLKSASTCIMKIHNSFGEFAGIEKSTAGFMLKDQYAFSRLTKEDFFSKAHKYIDCAEIDELFYRISSINEHEIDHSDGITYFQWMKFFSLDCLENLRLLKCYNTNELQWNEEDSARWSASFYRFKDVLDVVAQQKNVAALLDAEQSYFQPAIDVMALNLQQLLNKDRCILYNTYQSYRKDCISRATADMQRAKSFKYIFGMKLVRGAYMPLERQLAAKEGLIDPINTTLEETCTMYQKMSHLAFSNPEQIAVFFGTHNAESILYILDIMKSKGITSTKTVNFGQLLGMFDHVTFTLSHFGYNAYKYIPYGPIEDVIPYLVRRAQENSDVFSSCSEELRYFTREIFRRMAHPLRRHRHSPSTV</sequence>
<evidence type="ECO:0000313" key="7">
    <source>
        <dbReference type="EMBL" id="KAF8822688.1"/>
    </source>
</evidence>
<dbReference type="InterPro" id="IPR015659">
    <property type="entry name" value="Proline_oxidase"/>
</dbReference>
<dbReference type="PANTHER" id="PTHR13914:SF0">
    <property type="entry name" value="PROLINE DEHYDROGENASE 1, MITOCHONDRIAL"/>
    <property type="match status" value="1"/>
</dbReference>
<organism evidence="7 8">
    <name type="scientific">Cardiosporidium cionae</name>
    <dbReference type="NCBI Taxonomy" id="476202"/>
    <lineage>
        <taxon>Eukaryota</taxon>
        <taxon>Sar</taxon>
        <taxon>Alveolata</taxon>
        <taxon>Apicomplexa</taxon>
        <taxon>Aconoidasida</taxon>
        <taxon>Nephromycida</taxon>
        <taxon>Cardiosporidium</taxon>
    </lineage>
</organism>
<keyword evidence="3 5" id="KW-0560">Oxidoreductase</keyword>
<dbReference type="Proteomes" id="UP000823046">
    <property type="component" value="Unassembled WGS sequence"/>
</dbReference>
<comment type="similarity">
    <text evidence="1 5">Belongs to the proline oxidase family.</text>
</comment>
<gene>
    <name evidence="7" type="ORF">IE077_003062</name>
</gene>
<dbReference type="PANTHER" id="PTHR13914">
    <property type="entry name" value="PROLINE OXIDASE"/>
    <property type="match status" value="1"/>
</dbReference>
<dbReference type="EMBL" id="JADAQX010000030">
    <property type="protein sequence ID" value="KAF8822688.1"/>
    <property type="molecule type" value="Genomic_DNA"/>
</dbReference>
<keyword evidence="5" id="KW-0274">FAD</keyword>
<comment type="function">
    <text evidence="5">Converts proline to delta-1-pyrroline-5-carboxylate.</text>
</comment>
<name>A0ABQ7JFC1_9APIC</name>
<dbReference type="Gene3D" id="3.20.20.220">
    <property type="match status" value="2"/>
</dbReference>
<comment type="caution">
    <text evidence="7">The sequence shown here is derived from an EMBL/GenBank/DDBJ whole genome shotgun (WGS) entry which is preliminary data.</text>
</comment>
<keyword evidence="8" id="KW-1185">Reference proteome</keyword>
<evidence type="ECO:0000313" key="8">
    <source>
        <dbReference type="Proteomes" id="UP000823046"/>
    </source>
</evidence>
<dbReference type="SUPFAM" id="SSF51730">
    <property type="entry name" value="FAD-linked oxidoreductase"/>
    <property type="match status" value="1"/>
</dbReference>
<keyword evidence="5" id="KW-0285">Flavoprotein</keyword>
<proteinExistence type="inferred from homology"/>
<accession>A0ABQ7JFC1</accession>
<comment type="catalytic activity">
    <reaction evidence="5">
        <text>L-proline + a quinone = (S)-1-pyrroline-5-carboxylate + a quinol + H(+)</text>
        <dbReference type="Rhea" id="RHEA:23784"/>
        <dbReference type="ChEBI" id="CHEBI:15378"/>
        <dbReference type="ChEBI" id="CHEBI:17388"/>
        <dbReference type="ChEBI" id="CHEBI:24646"/>
        <dbReference type="ChEBI" id="CHEBI:60039"/>
        <dbReference type="ChEBI" id="CHEBI:132124"/>
        <dbReference type="EC" id="1.5.5.2"/>
    </reaction>
</comment>
<keyword evidence="4 5" id="KW-0642">Proline metabolism</keyword>
<evidence type="ECO:0000256" key="5">
    <source>
        <dbReference type="RuleBase" id="RU364054"/>
    </source>
</evidence>
<evidence type="ECO:0000256" key="4">
    <source>
        <dbReference type="ARBA" id="ARBA00023062"/>
    </source>
</evidence>
<evidence type="ECO:0000256" key="1">
    <source>
        <dbReference type="ARBA" id="ARBA00005869"/>
    </source>
</evidence>
<dbReference type="Pfam" id="PF01619">
    <property type="entry name" value="Pro_dh"/>
    <property type="match status" value="1"/>
</dbReference>